<evidence type="ECO:0000313" key="3">
    <source>
        <dbReference type="Proteomes" id="UP001597326"/>
    </source>
</evidence>
<evidence type="ECO:0008006" key="4">
    <source>
        <dbReference type="Google" id="ProtNLM"/>
    </source>
</evidence>
<sequence length="153" mass="16234">MRRVDHAQRVHPTAILLLGAGIVLAMGASFALLQPHRSRLPISAGLPLALVGIALTLVVLIRWGHFWLRHYVWGVLGGTAALVVAVTAGVLVNAPLVVLPRRTMLVGSLAGTTGCGLGLGLLGLFEADREMRHHLWWVGAFIVLLPGLVLVLG</sequence>
<reference evidence="3" key="1">
    <citation type="journal article" date="2019" name="Int. J. Syst. Evol. Microbiol.">
        <title>The Global Catalogue of Microorganisms (GCM) 10K type strain sequencing project: providing services to taxonomists for standard genome sequencing and annotation.</title>
        <authorList>
            <consortium name="The Broad Institute Genomics Platform"/>
            <consortium name="The Broad Institute Genome Sequencing Center for Infectious Disease"/>
            <person name="Wu L."/>
            <person name="Ma J."/>
        </authorList>
    </citation>
    <scope>NUCLEOTIDE SEQUENCE [LARGE SCALE GENOMIC DNA]</scope>
    <source>
        <strain evidence="3">CAIM 431</strain>
    </source>
</reference>
<dbReference type="RefSeq" id="WP_343871946.1">
    <property type="nucleotide sequence ID" value="NZ_BAAAIX010000003.1"/>
</dbReference>
<accession>A0ABW4RRF6</accession>
<keyword evidence="1" id="KW-1133">Transmembrane helix</keyword>
<proteinExistence type="predicted"/>
<keyword evidence="1" id="KW-0812">Transmembrane</keyword>
<dbReference type="EMBL" id="JBHUFZ010000003">
    <property type="protein sequence ID" value="MFD1888865.1"/>
    <property type="molecule type" value="Genomic_DNA"/>
</dbReference>
<feature type="transmembrane region" description="Helical" evidence="1">
    <location>
        <begin position="71"/>
        <end position="92"/>
    </location>
</feature>
<keyword evidence="3" id="KW-1185">Reference proteome</keyword>
<evidence type="ECO:0000256" key="1">
    <source>
        <dbReference type="SAM" id="Phobius"/>
    </source>
</evidence>
<protein>
    <recommendedName>
        <fullName evidence="4">MFS transporter</fullName>
    </recommendedName>
</protein>
<dbReference type="Proteomes" id="UP001597326">
    <property type="component" value="Unassembled WGS sequence"/>
</dbReference>
<name>A0ABW4RRF6_9ACTN</name>
<feature type="transmembrane region" description="Helical" evidence="1">
    <location>
        <begin position="12"/>
        <end position="33"/>
    </location>
</feature>
<keyword evidence="1" id="KW-0472">Membrane</keyword>
<feature type="transmembrane region" description="Helical" evidence="1">
    <location>
        <begin position="134"/>
        <end position="152"/>
    </location>
</feature>
<feature type="transmembrane region" description="Helical" evidence="1">
    <location>
        <begin position="104"/>
        <end position="122"/>
    </location>
</feature>
<evidence type="ECO:0000313" key="2">
    <source>
        <dbReference type="EMBL" id="MFD1888865.1"/>
    </source>
</evidence>
<gene>
    <name evidence="2" type="ORF">ACFSCS_01520</name>
</gene>
<feature type="transmembrane region" description="Helical" evidence="1">
    <location>
        <begin position="45"/>
        <end position="65"/>
    </location>
</feature>
<organism evidence="2 3">
    <name type="scientific">Luteococcus peritonei</name>
    <dbReference type="NCBI Taxonomy" id="88874"/>
    <lineage>
        <taxon>Bacteria</taxon>
        <taxon>Bacillati</taxon>
        <taxon>Actinomycetota</taxon>
        <taxon>Actinomycetes</taxon>
        <taxon>Propionibacteriales</taxon>
        <taxon>Propionibacteriaceae</taxon>
        <taxon>Luteococcus</taxon>
    </lineage>
</organism>
<comment type="caution">
    <text evidence="2">The sequence shown here is derived from an EMBL/GenBank/DDBJ whole genome shotgun (WGS) entry which is preliminary data.</text>
</comment>